<accession>A0A7Z0VHR8</accession>
<evidence type="ECO:0000259" key="2">
    <source>
        <dbReference type="Pfam" id="PF11127"/>
    </source>
</evidence>
<feature type="domain" description="Inner membrane protein YgaP-like transmembrane" evidence="2">
    <location>
        <begin position="5"/>
        <end position="63"/>
    </location>
</feature>
<reference evidence="3 4" key="1">
    <citation type="submission" date="2016-06" db="EMBL/GenBank/DDBJ databases">
        <title>Genome sequence of endosymbiont of Candidatus Endolucinida thiodiazotropha.</title>
        <authorList>
            <person name="Poehlein A."/>
            <person name="Koenig S."/>
            <person name="Heiden S.E."/>
            <person name="Thuermer A."/>
            <person name="Voget S."/>
            <person name="Daniel R."/>
            <person name="Markert S."/>
            <person name="Gros O."/>
            <person name="Schweder T."/>
        </authorList>
    </citation>
    <scope>NUCLEOTIDE SEQUENCE [LARGE SCALE GENOMIC DNA]</scope>
    <source>
        <strain evidence="3 4">COS</strain>
    </source>
</reference>
<feature type="transmembrane region" description="Helical" evidence="1">
    <location>
        <begin position="37"/>
        <end position="57"/>
    </location>
</feature>
<keyword evidence="4" id="KW-1185">Reference proteome</keyword>
<dbReference type="AlphaFoldDB" id="A0A7Z0VHR8"/>
<keyword evidence="1" id="KW-0472">Membrane</keyword>
<dbReference type="Pfam" id="PF11127">
    <property type="entry name" value="YgaP-like_TM"/>
    <property type="match status" value="1"/>
</dbReference>
<dbReference type="InterPro" id="IPR021309">
    <property type="entry name" value="YgaP-like_TM"/>
</dbReference>
<feature type="transmembrane region" description="Helical" evidence="1">
    <location>
        <begin position="14"/>
        <end position="31"/>
    </location>
</feature>
<proteinExistence type="predicted"/>
<dbReference type="Proteomes" id="UP000094769">
    <property type="component" value="Unassembled WGS sequence"/>
</dbReference>
<evidence type="ECO:0000256" key="1">
    <source>
        <dbReference type="SAM" id="Phobius"/>
    </source>
</evidence>
<name>A0A7Z0VHR8_9GAMM</name>
<organism evidence="3 4">
    <name type="scientific">Candidatus Thiodiazotropha endolucinida</name>
    <dbReference type="NCBI Taxonomy" id="1655433"/>
    <lineage>
        <taxon>Bacteria</taxon>
        <taxon>Pseudomonadati</taxon>
        <taxon>Pseudomonadota</taxon>
        <taxon>Gammaproteobacteria</taxon>
        <taxon>Chromatiales</taxon>
        <taxon>Sedimenticolaceae</taxon>
        <taxon>Candidatus Thiodiazotropha</taxon>
    </lineage>
</organism>
<gene>
    <name evidence="3" type="ORF">CODIS_39720</name>
</gene>
<protein>
    <recommendedName>
        <fullName evidence="2">Inner membrane protein YgaP-like transmembrane domain-containing protein</fullName>
    </recommendedName>
</protein>
<keyword evidence="1" id="KW-1133">Transmembrane helix</keyword>
<evidence type="ECO:0000313" key="3">
    <source>
        <dbReference type="EMBL" id="ODJ85793.1"/>
    </source>
</evidence>
<keyword evidence="1" id="KW-0812">Transmembrane</keyword>
<evidence type="ECO:0000313" key="4">
    <source>
        <dbReference type="Proteomes" id="UP000094769"/>
    </source>
</evidence>
<sequence>MDLLKKNVGKVDRVVRIIIGILLIGNIFYGLQSPVGWIGLILLLTGLFATCPLYSALSLDTRSTSEKVGLK</sequence>
<comment type="caution">
    <text evidence="3">The sequence shown here is derived from an EMBL/GenBank/DDBJ whole genome shotgun (WGS) entry which is preliminary data.</text>
</comment>
<dbReference type="RefSeq" id="WP_305782132.1">
    <property type="nucleotide sequence ID" value="NZ_MARB01000035.1"/>
</dbReference>
<dbReference type="EMBL" id="MARB01000035">
    <property type="protein sequence ID" value="ODJ85793.1"/>
    <property type="molecule type" value="Genomic_DNA"/>
</dbReference>